<dbReference type="GO" id="GO:0007155">
    <property type="term" value="P:cell adhesion"/>
    <property type="evidence" value="ECO:0007669"/>
    <property type="project" value="InterPro"/>
</dbReference>
<dbReference type="PROSITE" id="PS51257">
    <property type="entry name" value="PROKAR_LIPOPROTEIN"/>
    <property type="match status" value="1"/>
</dbReference>
<gene>
    <name evidence="5" type="ORF">LPB144_01950</name>
</gene>
<keyword evidence="6" id="KW-1185">Reference proteome</keyword>
<sequence length="618" mass="67434">MKKFKLSMGILAIFAFLLTSCSKEETNTPLDPSKTQSVELSFRSVLNDLSNRISTKSHFDQVPTCSETLPSYAVLEISYANQPANTTGPIQVDILSDNQGLFTAYSELLKVAVPNNGSVTVTLESFMVYDDDDNLIWVAPIESVDGEFDGYVDSPLPLDFEVRDGTKPYIDVEVLCFDRRMVNEYGYPFFDIFPGKLYPLCFWANYCPNGRHYVGNYDVTLFYDDGETRYELYTNEPAPVDVDDLSADPLCLVVPESPFEDPDQDYLFYVIKPLSWPGSYGNIDETPLAEIGLSWNDVNALLNNDGTTNEYIHLFIGCEPPTGDCPGIPSPGDRDGDCIPDNDDNCPDTRNPDQADADGDGVGDACDNCPAVSNPDQADQDGDDIGDLCDACPTRPGDSPDGCDFNEPCPGDDLDGDLIFGNCDECPTEAGTPENFGCPNDPCLEDSDGDGINDCDDGCPAEAGPISNNGCPEDTPGDDCGTGYMFGDTEIQDISNSNRWGWAEHWTAADGNQKISDFWVGAGQNDTSKGTKAGTVTMTRDGDEVRFQINLTNGYEIGELHVHLSENMPSSKVAKSPGQYNRNGEVDASDLDFTLTRDSSDDDFWVIVHGGDVCNRTN</sequence>
<proteinExistence type="predicted"/>
<feature type="chain" id="PRO_5012521190" description="CHRD domain-containing protein" evidence="4">
    <location>
        <begin position="25"/>
        <end position="618"/>
    </location>
</feature>
<evidence type="ECO:0000313" key="6">
    <source>
        <dbReference type="Proteomes" id="UP000182510"/>
    </source>
</evidence>
<accession>A0A1L3J295</accession>
<dbReference type="GO" id="GO:0005509">
    <property type="term" value="F:calcium ion binding"/>
    <property type="evidence" value="ECO:0007669"/>
    <property type="project" value="InterPro"/>
</dbReference>
<dbReference type="RefSeq" id="WP_072551901.1">
    <property type="nucleotide sequence ID" value="NZ_CP018153.1"/>
</dbReference>
<feature type="region of interest" description="Disordered" evidence="3">
    <location>
        <begin position="325"/>
        <end position="362"/>
    </location>
</feature>
<evidence type="ECO:0000256" key="2">
    <source>
        <dbReference type="ARBA" id="ARBA00022837"/>
    </source>
</evidence>
<keyword evidence="2" id="KW-0106">Calcium</keyword>
<dbReference type="PANTHER" id="PTHR10199:SF100">
    <property type="entry name" value="THROMBOSPONDIN, ISOFORM A"/>
    <property type="match status" value="1"/>
</dbReference>
<dbReference type="EMBL" id="CP018153">
    <property type="protein sequence ID" value="APG59245.1"/>
    <property type="molecule type" value="Genomic_DNA"/>
</dbReference>
<evidence type="ECO:0000256" key="4">
    <source>
        <dbReference type="SAM" id="SignalP"/>
    </source>
</evidence>
<organism evidence="5 6">
    <name type="scientific">Christiangramia salexigens</name>
    <dbReference type="NCBI Taxonomy" id="1913577"/>
    <lineage>
        <taxon>Bacteria</taxon>
        <taxon>Pseudomonadati</taxon>
        <taxon>Bacteroidota</taxon>
        <taxon>Flavobacteriia</taxon>
        <taxon>Flavobacteriales</taxon>
        <taxon>Flavobacteriaceae</taxon>
        <taxon>Christiangramia</taxon>
    </lineage>
</organism>
<dbReference type="KEGG" id="grl:LPB144_01950"/>
<reference evidence="5 6" key="1">
    <citation type="submission" date="2016-11" db="EMBL/GenBank/DDBJ databases">
        <title>Gramella sp. LPB0144 isolated from marine environment.</title>
        <authorList>
            <person name="Kim E."/>
            <person name="Yi H."/>
        </authorList>
    </citation>
    <scope>NUCLEOTIDE SEQUENCE [LARGE SCALE GENOMIC DNA]</scope>
    <source>
        <strain evidence="5 6">LPB0144</strain>
    </source>
</reference>
<dbReference type="Gene3D" id="4.10.1080.10">
    <property type="entry name" value="TSP type-3 repeat"/>
    <property type="match status" value="2"/>
</dbReference>
<name>A0A1L3J295_9FLAO</name>
<evidence type="ECO:0000256" key="3">
    <source>
        <dbReference type="SAM" id="MobiDB-lite"/>
    </source>
</evidence>
<dbReference type="InterPro" id="IPR028974">
    <property type="entry name" value="TSP_type-3_rpt"/>
</dbReference>
<evidence type="ECO:0008006" key="7">
    <source>
        <dbReference type="Google" id="ProtNLM"/>
    </source>
</evidence>
<dbReference type="Pfam" id="PF02412">
    <property type="entry name" value="TSP_3"/>
    <property type="match status" value="1"/>
</dbReference>
<dbReference type="PANTHER" id="PTHR10199">
    <property type="entry name" value="THROMBOSPONDIN"/>
    <property type="match status" value="1"/>
</dbReference>
<dbReference type="STRING" id="1913577.LPB144_01950"/>
<dbReference type="InterPro" id="IPR003367">
    <property type="entry name" value="Thrombospondin_3-like_rpt"/>
</dbReference>
<dbReference type="Proteomes" id="UP000182510">
    <property type="component" value="Chromosome"/>
</dbReference>
<dbReference type="SUPFAM" id="SSF103647">
    <property type="entry name" value="TSP type-3 repeat"/>
    <property type="match status" value="1"/>
</dbReference>
<protein>
    <recommendedName>
        <fullName evidence="7">CHRD domain-containing protein</fullName>
    </recommendedName>
</protein>
<evidence type="ECO:0000313" key="5">
    <source>
        <dbReference type="EMBL" id="APG59245.1"/>
    </source>
</evidence>
<keyword evidence="1 4" id="KW-0732">Signal</keyword>
<feature type="signal peptide" evidence="4">
    <location>
        <begin position="1"/>
        <end position="24"/>
    </location>
</feature>
<evidence type="ECO:0000256" key="1">
    <source>
        <dbReference type="ARBA" id="ARBA00022729"/>
    </source>
</evidence>
<dbReference type="AlphaFoldDB" id="A0A1L3J295"/>